<dbReference type="Pfam" id="PF01841">
    <property type="entry name" value="Transglut_core"/>
    <property type="match status" value="1"/>
</dbReference>
<proteinExistence type="predicted"/>
<feature type="signal peptide" evidence="1">
    <location>
        <begin position="1"/>
        <end position="18"/>
    </location>
</feature>
<dbReference type="Proteomes" id="UP000627521">
    <property type="component" value="Unassembled WGS sequence"/>
</dbReference>
<dbReference type="SMART" id="SM00460">
    <property type="entry name" value="TGc"/>
    <property type="match status" value="1"/>
</dbReference>
<evidence type="ECO:0000256" key="1">
    <source>
        <dbReference type="SAM" id="SignalP"/>
    </source>
</evidence>
<feature type="domain" description="Transglutaminase-like" evidence="2">
    <location>
        <begin position="114"/>
        <end position="180"/>
    </location>
</feature>
<comment type="caution">
    <text evidence="3">The sequence shown here is derived from an EMBL/GenBank/DDBJ whole genome shotgun (WGS) entry which is preliminary data.</text>
</comment>
<evidence type="ECO:0000259" key="2">
    <source>
        <dbReference type="SMART" id="SM00460"/>
    </source>
</evidence>
<dbReference type="EMBL" id="JACXXH010000004">
    <property type="protein sequence ID" value="MBD3863480.1"/>
    <property type="molecule type" value="Genomic_DNA"/>
</dbReference>
<dbReference type="SUPFAM" id="SSF54001">
    <property type="entry name" value="Cysteine proteinases"/>
    <property type="match status" value="1"/>
</dbReference>
<evidence type="ECO:0000313" key="4">
    <source>
        <dbReference type="Proteomes" id="UP000627521"/>
    </source>
</evidence>
<dbReference type="Gene3D" id="3.10.620.30">
    <property type="match status" value="1"/>
</dbReference>
<name>A0ABR8LTI0_9FLAO</name>
<dbReference type="InterPro" id="IPR002931">
    <property type="entry name" value="Transglutaminase-like"/>
</dbReference>
<dbReference type="PANTHER" id="PTHR46333">
    <property type="entry name" value="CYTOKINESIS PROTEIN 3"/>
    <property type="match status" value="1"/>
</dbReference>
<keyword evidence="4" id="KW-1185">Reference proteome</keyword>
<dbReference type="PANTHER" id="PTHR46333:SF2">
    <property type="entry name" value="CYTOKINESIS PROTEIN 3"/>
    <property type="match status" value="1"/>
</dbReference>
<dbReference type="RefSeq" id="WP_191099980.1">
    <property type="nucleotide sequence ID" value="NZ_JACXXF010000005.1"/>
</dbReference>
<dbReference type="InterPro" id="IPR038765">
    <property type="entry name" value="Papain-like_cys_pep_sf"/>
</dbReference>
<protein>
    <recommendedName>
        <fullName evidence="2">Transglutaminase-like domain-containing protein</fullName>
    </recommendedName>
</protein>
<gene>
    <name evidence="3" type="ORF">IEG06_08450</name>
</gene>
<accession>A0ABR8LTI0</accession>
<sequence length="334" mass="38539">MKKLSLVFCLLFCFMLTAQITDFDDINFNRADNIAKRHSNLDLKNLPLLAHNLTFDLPTEAEKFRAIYTWVCSNIKGDLVQDSKVSKNRKKFQKDSVGYLNWNNAYKNKAIKKLLKQNKTMCTGYAYLIKELCFLANIECKIINGYGRSTTTNVDTLQLVNHSWNAVKLSDKWYLCDATWSSGYFINDVFIKDYNLGYFLTEPILFAKNHYPINKKWLLDSTLISSDYTASPMVYGKTFTHQITPISPSNLNTFVKENEIINFSFKIPDTINTKDVTLIQYSGFNEITRDLEYIKQDNGQVTLATKFKNIGTFDVHLKLKNDIVTSYTIQVAKK</sequence>
<dbReference type="InterPro" id="IPR052557">
    <property type="entry name" value="CAP/Cytokinesis_protein"/>
</dbReference>
<evidence type="ECO:0000313" key="3">
    <source>
        <dbReference type="EMBL" id="MBD3863480.1"/>
    </source>
</evidence>
<feature type="chain" id="PRO_5046069116" description="Transglutaminase-like domain-containing protein" evidence="1">
    <location>
        <begin position="19"/>
        <end position="334"/>
    </location>
</feature>
<keyword evidence="1" id="KW-0732">Signal</keyword>
<reference evidence="3 4" key="1">
    <citation type="submission" date="2020-09" db="EMBL/GenBank/DDBJ databases">
        <title>Bacillus nautilus sp. nov., Chryseoglobus crepusculi sp. nov, and Psychrobacter noctis sp. nov., isolated from deep-sea sponges from the equatorial Atlantic.</title>
        <authorList>
            <person name="Stennett H.L."/>
            <person name="Williams S.E."/>
        </authorList>
    </citation>
    <scope>NUCLEOTIDE SEQUENCE [LARGE SCALE GENOMIC DNA]</scope>
    <source>
        <strain evidence="3 4">28M-24</strain>
    </source>
</reference>
<organism evidence="3 4">
    <name type="scientific">Olleya marilimosa</name>
    <dbReference type="NCBI Taxonomy" id="272164"/>
    <lineage>
        <taxon>Bacteria</taxon>
        <taxon>Pseudomonadati</taxon>
        <taxon>Bacteroidota</taxon>
        <taxon>Flavobacteriia</taxon>
        <taxon>Flavobacteriales</taxon>
        <taxon>Flavobacteriaceae</taxon>
    </lineage>
</organism>